<gene>
    <name evidence="2" type="ORF">OFUS_LOCUS4278</name>
</gene>
<dbReference type="Proteomes" id="UP000749559">
    <property type="component" value="Unassembled WGS sequence"/>
</dbReference>
<dbReference type="GO" id="GO:0051087">
    <property type="term" value="F:protein-folding chaperone binding"/>
    <property type="evidence" value="ECO:0007669"/>
    <property type="project" value="InterPro"/>
</dbReference>
<dbReference type="AlphaFoldDB" id="A0A8J1TGW8"/>
<name>A0A8J1TGW8_OWEFU</name>
<dbReference type="PROSITE" id="PS51048">
    <property type="entry name" value="SGS"/>
    <property type="match status" value="1"/>
</dbReference>
<dbReference type="PROSITE" id="PS50005">
    <property type="entry name" value="TPR"/>
    <property type="match status" value="1"/>
</dbReference>
<evidence type="ECO:0000313" key="2">
    <source>
        <dbReference type="EMBL" id="CAH1777214.1"/>
    </source>
</evidence>
<dbReference type="Gene3D" id="1.25.40.10">
    <property type="entry name" value="Tetratricopeptide repeat domain"/>
    <property type="match status" value="1"/>
</dbReference>
<evidence type="ECO:0000256" key="1">
    <source>
        <dbReference type="ARBA" id="ARBA00008509"/>
    </source>
</evidence>
<dbReference type="InterPro" id="IPR007052">
    <property type="entry name" value="CS_dom"/>
</dbReference>
<dbReference type="PROSITE" id="PS51203">
    <property type="entry name" value="CS"/>
    <property type="match status" value="1"/>
</dbReference>
<dbReference type="InterPro" id="IPR008978">
    <property type="entry name" value="HSP20-like_chaperone"/>
</dbReference>
<dbReference type="InterPro" id="IPR019734">
    <property type="entry name" value="TPR_rpt"/>
</dbReference>
<protein>
    <submittedName>
        <fullName evidence="2">Uncharacterized protein</fullName>
    </submittedName>
</protein>
<dbReference type="Pfam" id="PF13432">
    <property type="entry name" value="TPR_16"/>
    <property type="match status" value="1"/>
</dbReference>
<proteinExistence type="inferred from homology"/>
<dbReference type="SMART" id="SM00028">
    <property type="entry name" value="TPR"/>
    <property type="match status" value="3"/>
</dbReference>
<dbReference type="PANTHER" id="PTHR45862">
    <property type="entry name" value="PROTEIN SGT1 HOMOLOG"/>
    <property type="match status" value="1"/>
</dbReference>
<comment type="caution">
    <text evidence="2">The sequence shown here is derived from an EMBL/GenBank/DDBJ whole genome shotgun (WGS) entry which is preliminary data.</text>
</comment>
<comment type="similarity">
    <text evidence="1">Belongs to the SGT1 family.</text>
</comment>
<dbReference type="FunFam" id="2.60.40.790:FF:000012">
    <property type="entry name" value="SGT1 homolog, MIS12 kinetochore complex assembly cochaperone"/>
    <property type="match status" value="1"/>
</dbReference>
<dbReference type="Pfam" id="PF05002">
    <property type="entry name" value="SGS"/>
    <property type="match status" value="1"/>
</dbReference>
<accession>A0A8J1TGW8</accession>
<dbReference type="Pfam" id="PF04969">
    <property type="entry name" value="CS"/>
    <property type="match status" value="1"/>
</dbReference>
<sequence>MAAEIFSQANAKFVDENYDEAIQLYSDAIREDQSKADYFLNRSHAYFKKQLYDESLMDAAKAADIDASNPKAQLRMGIAFYNLENYTDAKKAFEKGSTMDASDTQFSTWLSKCAEKLETSTNETNSVKQDTATVQVATEEKERKAEQQKPITPAAVVKKKYDWYQTDTHVIVTVLLKGVQPDQLVTKIEERTLQVTVNDFHIDLTLAHRISPDQRTTKVMKTKIEIKLKKVDGIRWSALEGTVEEENKVKHFTPGGSAEDRVNKYPSSAHCTRDWNKIEAEVIKEEKDEKPEGDAALNKLFQQIYADGSDEVKKAMNKSFQESGGTCLSTNWQDIAKKKTEVKPPDGMEYKEYEN</sequence>
<dbReference type="OrthoDB" id="1898560at2759"/>
<dbReference type="SUPFAM" id="SSF49764">
    <property type="entry name" value="HSP20-like chaperones"/>
    <property type="match status" value="1"/>
</dbReference>
<reference evidence="2" key="1">
    <citation type="submission" date="2022-03" db="EMBL/GenBank/DDBJ databases">
        <authorList>
            <person name="Martin C."/>
        </authorList>
    </citation>
    <scope>NUCLEOTIDE SEQUENCE</scope>
</reference>
<keyword evidence="3" id="KW-1185">Reference proteome</keyword>
<dbReference type="SUPFAM" id="SSF48452">
    <property type="entry name" value="TPR-like"/>
    <property type="match status" value="1"/>
</dbReference>
<dbReference type="Gene3D" id="2.60.40.790">
    <property type="match status" value="1"/>
</dbReference>
<dbReference type="InterPro" id="IPR011990">
    <property type="entry name" value="TPR-like_helical_dom_sf"/>
</dbReference>
<dbReference type="InterPro" id="IPR007699">
    <property type="entry name" value="SGS_dom"/>
</dbReference>
<organism evidence="2 3">
    <name type="scientific">Owenia fusiformis</name>
    <name type="common">Polychaete worm</name>
    <dbReference type="NCBI Taxonomy" id="6347"/>
    <lineage>
        <taxon>Eukaryota</taxon>
        <taxon>Metazoa</taxon>
        <taxon>Spiralia</taxon>
        <taxon>Lophotrochozoa</taxon>
        <taxon>Annelida</taxon>
        <taxon>Polychaeta</taxon>
        <taxon>Sedentaria</taxon>
        <taxon>Canalipalpata</taxon>
        <taxon>Sabellida</taxon>
        <taxon>Oweniida</taxon>
        <taxon>Oweniidae</taxon>
        <taxon>Owenia</taxon>
    </lineage>
</organism>
<dbReference type="InterPro" id="IPR044563">
    <property type="entry name" value="Sgt1-like"/>
</dbReference>
<evidence type="ECO:0000313" key="3">
    <source>
        <dbReference type="Proteomes" id="UP000749559"/>
    </source>
</evidence>
<dbReference type="GO" id="GO:0005737">
    <property type="term" value="C:cytoplasm"/>
    <property type="evidence" value="ECO:0007669"/>
    <property type="project" value="UniProtKB-ARBA"/>
</dbReference>
<dbReference type="EMBL" id="CAIIXF020000002">
    <property type="protein sequence ID" value="CAH1777214.1"/>
    <property type="molecule type" value="Genomic_DNA"/>
</dbReference>